<comment type="subcellular location">
    <subcellularLocation>
        <location evidence="1">Cell membrane</location>
        <topology evidence="1">Multi-pass membrane protein</topology>
    </subcellularLocation>
</comment>
<dbReference type="InterPro" id="IPR039421">
    <property type="entry name" value="Type_1_exporter"/>
</dbReference>
<name>A0A7Z0E9Y5_9MICC</name>
<keyword evidence="5 8" id="KW-1133">Transmembrane helix</keyword>
<reference evidence="11 12" key="1">
    <citation type="submission" date="2020-07" db="EMBL/GenBank/DDBJ databases">
        <title>Sequencing the genomes of 1000 actinobacteria strains.</title>
        <authorList>
            <person name="Klenk H.-P."/>
        </authorList>
    </citation>
    <scope>NUCLEOTIDE SEQUENCE [LARGE SCALE GENOMIC DNA]</scope>
    <source>
        <strain evidence="11 12">DSM 15664</strain>
    </source>
</reference>
<accession>A0A7Z0E9Y5</accession>
<dbReference type="EMBL" id="JACCFQ010000001">
    <property type="protein sequence ID" value="NYJ17668.1"/>
    <property type="molecule type" value="Genomic_DNA"/>
</dbReference>
<dbReference type="InterPro" id="IPR003439">
    <property type="entry name" value="ABC_transporter-like_ATP-bd"/>
</dbReference>
<feature type="transmembrane region" description="Helical" evidence="8">
    <location>
        <begin position="168"/>
        <end position="187"/>
    </location>
</feature>
<keyword evidence="12" id="KW-1185">Reference proteome</keyword>
<organism evidence="11 12">
    <name type="scientific">Nesterenkonia sandarakina</name>
    <dbReference type="NCBI Taxonomy" id="272918"/>
    <lineage>
        <taxon>Bacteria</taxon>
        <taxon>Bacillati</taxon>
        <taxon>Actinomycetota</taxon>
        <taxon>Actinomycetes</taxon>
        <taxon>Micrococcales</taxon>
        <taxon>Micrococcaceae</taxon>
        <taxon>Nesterenkonia</taxon>
    </lineage>
</organism>
<feature type="region of interest" description="Disordered" evidence="7">
    <location>
        <begin position="326"/>
        <end position="370"/>
    </location>
</feature>
<feature type="domain" description="ABC transporter" evidence="9">
    <location>
        <begin position="378"/>
        <end position="608"/>
    </location>
</feature>
<dbReference type="InterPro" id="IPR017871">
    <property type="entry name" value="ABC_transporter-like_CS"/>
</dbReference>
<dbReference type="PROSITE" id="PS50929">
    <property type="entry name" value="ABC_TM1F"/>
    <property type="match status" value="1"/>
</dbReference>
<gene>
    <name evidence="11" type="ORF">HNR11_002202</name>
</gene>
<feature type="compositionally biased region" description="Low complexity" evidence="7">
    <location>
        <begin position="326"/>
        <end position="358"/>
    </location>
</feature>
<evidence type="ECO:0000256" key="7">
    <source>
        <dbReference type="SAM" id="MobiDB-lite"/>
    </source>
</evidence>
<evidence type="ECO:0000259" key="9">
    <source>
        <dbReference type="PROSITE" id="PS50893"/>
    </source>
</evidence>
<evidence type="ECO:0000256" key="8">
    <source>
        <dbReference type="SAM" id="Phobius"/>
    </source>
</evidence>
<dbReference type="GO" id="GO:0005886">
    <property type="term" value="C:plasma membrane"/>
    <property type="evidence" value="ECO:0007669"/>
    <property type="project" value="UniProtKB-SubCell"/>
</dbReference>
<evidence type="ECO:0000256" key="3">
    <source>
        <dbReference type="ARBA" id="ARBA00022741"/>
    </source>
</evidence>
<dbReference type="SUPFAM" id="SSF90123">
    <property type="entry name" value="ABC transporter transmembrane region"/>
    <property type="match status" value="1"/>
</dbReference>
<evidence type="ECO:0000256" key="5">
    <source>
        <dbReference type="ARBA" id="ARBA00022989"/>
    </source>
</evidence>
<evidence type="ECO:0000313" key="11">
    <source>
        <dbReference type="EMBL" id="NYJ17668.1"/>
    </source>
</evidence>
<dbReference type="InterPro" id="IPR027417">
    <property type="entry name" value="P-loop_NTPase"/>
</dbReference>
<proteinExistence type="predicted"/>
<evidence type="ECO:0000259" key="10">
    <source>
        <dbReference type="PROSITE" id="PS50929"/>
    </source>
</evidence>
<protein>
    <submittedName>
        <fullName evidence="11">ATP-binding cassette subfamily C protein</fullName>
    </submittedName>
</protein>
<feature type="transmembrane region" description="Helical" evidence="8">
    <location>
        <begin position="280"/>
        <end position="297"/>
    </location>
</feature>
<dbReference type="SMART" id="SM00382">
    <property type="entry name" value="AAA"/>
    <property type="match status" value="1"/>
</dbReference>
<keyword evidence="6 8" id="KW-0472">Membrane</keyword>
<dbReference type="AlphaFoldDB" id="A0A7Z0E9Y5"/>
<feature type="compositionally biased region" description="Low complexity" evidence="7">
    <location>
        <begin position="90"/>
        <end position="100"/>
    </location>
</feature>
<feature type="transmembrane region" description="Helical" evidence="8">
    <location>
        <begin position="42"/>
        <end position="63"/>
    </location>
</feature>
<dbReference type="InterPro" id="IPR011527">
    <property type="entry name" value="ABC1_TM_dom"/>
</dbReference>
<dbReference type="Pfam" id="PF00664">
    <property type="entry name" value="ABC_membrane"/>
    <property type="match status" value="1"/>
</dbReference>
<dbReference type="Gene3D" id="1.20.1560.10">
    <property type="entry name" value="ABC transporter type 1, transmembrane domain"/>
    <property type="match status" value="1"/>
</dbReference>
<dbReference type="PANTHER" id="PTHR24221:SF654">
    <property type="entry name" value="ATP-BINDING CASSETTE SUB-FAMILY B MEMBER 6"/>
    <property type="match status" value="1"/>
</dbReference>
<comment type="caution">
    <text evidence="11">The sequence shown here is derived from an EMBL/GenBank/DDBJ whole genome shotgun (WGS) entry which is preliminary data.</text>
</comment>
<dbReference type="GO" id="GO:0016887">
    <property type="term" value="F:ATP hydrolysis activity"/>
    <property type="evidence" value="ECO:0007669"/>
    <property type="project" value="InterPro"/>
</dbReference>
<dbReference type="GO" id="GO:0034040">
    <property type="term" value="F:ATPase-coupled lipid transmembrane transporter activity"/>
    <property type="evidence" value="ECO:0007669"/>
    <property type="project" value="TreeGrafter"/>
</dbReference>
<sequence length="613" mass="63335">MPPRAWIATTLQWIRTIALATLFLALGQVLDAALAQQQSPGALLLAGVAGILAVTCAGVAAAVPPRLRAVEEMRWRGSGIRAALGRDPAEAAPTGAAGHAATGGGRPGAAGRRPSAGGRPGTGEAELLTGGVERIAEYRAEFLGPALAAFTAPALVLLLLGIFVDPVIAVVLLVLVLLVPVLVRFFLARFRGPTAAYRRLAAQATAKFQEVLRSLGGLVLLGAEDAGRRSVAEAAAALRVQAVALLKRSQLMILVNDALFSLVMITAAVGLALWRFDAGMITIGGFLAVLLLSTLLYEPIDKLGRSFYVAMAGRTQQGLFTQTLTTPEASASSRTPPTTTSPAVPAADAPAAESSTETPSGQPDEAAFVPGRGPAELLRLEDLGVERGGRGVLRGVTLSVPRGTVLAVVGPSGAGKSTLAAVLQGLLPAASGQLLLEGHPADPAALQQAAVTVPQKPFIFSGTVAENLRLARPEASEDQLWEVLAQARLDAEIAAKPDGLDTQVGEDGGSLSGGQIRRLAIARALLSGAKLLILDEPTADLDRRAERLVDESLRSLAGDHTLIIIAHRLATTRWAEKVLVLEAGETAALGSPDELLAQAGYYAQATAGEGEDR</sequence>
<feature type="region of interest" description="Disordered" evidence="7">
    <location>
        <begin position="90"/>
        <end position="125"/>
    </location>
</feature>
<keyword evidence="2 8" id="KW-0812">Transmembrane</keyword>
<keyword evidence="3" id="KW-0547">Nucleotide-binding</keyword>
<dbReference type="PROSITE" id="PS50893">
    <property type="entry name" value="ABC_TRANSPORTER_2"/>
    <property type="match status" value="1"/>
</dbReference>
<dbReference type="GO" id="GO:0140359">
    <property type="term" value="F:ABC-type transporter activity"/>
    <property type="evidence" value="ECO:0007669"/>
    <property type="project" value="InterPro"/>
</dbReference>
<dbReference type="Proteomes" id="UP000560069">
    <property type="component" value="Unassembled WGS sequence"/>
</dbReference>
<feature type="transmembrane region" description="Helical" evidence="8">
    <location>
        <begin position="251"/>
        <end position="274"/>
    </location>
</feature>
<dbReference type="PANTHER" id="PTHR24221">
    <property type="entry name" value="ATP-BINDING CASSETTE SUB-FAMILY B"/>
    <property type="match status" value="1"/>
</dbReference>
<feature type="domain" description="ABC transmembrane type-1" evidence="10">
    <location>
        <begin position="128"/>
        <end position="312"/>
    </location>
</feature>
<dbReference type="PROSITE" id="PS00211">
    <property type="entry name" value="ABC_TRANSPORTER_1"/>
    <property type="match status" value="1"/>
</dbReference>
<keyword evidence="4 11" id="KW-0067">ATP-binding</keyword>
<evidence type="ECO:0000256" key="1">
    <source>
        <dbReference type="ARBA" id="ARBA00004651"/>
    </source>
</evidence>
<dbReference type="GO" id="GO:0005524">
    <property type="term" value="F:ATP binding"/>
    <property type="evidence" value="ECO:0007669"/>
    <property type="project" value="UniProtKB-KW"/>
</dbReference>
<evidence type="ECO:0000256" key="6">
    <source>
        <dbReference type="ARBA" id="ARBA00023136"/>
    </source>
</evidence>
<dbReference type="InterPro" id="IPR003593">
    <property type="entry name" value="AAA+_ATPase"/>
</dbReference>
<dbReference type="Pfam" id="PF00005">
    <property type="entry name" value="ABC_tran"/>
    <property type="match status" value="1"/>
</dbReference>
<feature type="transmembrane region" description="Helical" evidence="8">
    <location>
        <begin position="142"/>
        <end position="162"/>
    </location>
</feature>
<evidence type="ECO:0000256" key="4">
    <source>
        <dbReference type="ARBA" id="ARBA00022840"/>
    </source>
</evidence>
<evidence type="ECO:0000313" key="12">
    <source>
        <dbReference type="Proteomes" id="UP000560069"/>
    </source>
</evidence>
<dbReference type="InterPro" id="IPR036640">
    <property type="entry name" value="ABC1_TM_sf"/>
</dbReference>
<dbReference type="SUPFAM" id="SSF52540">
    <property type="entry name" value="P-loop containing nucleoside triphosphate hydrolases"/>
    <property type="match status" value="1"/>
</dbReference>
<evidence type="ECO:0000256" key="2">
    <source>
        <dbReference type="ARBA" id="ARBA00022692"/>
    </source>
</evidence>
<dbReference type="Gene3D" id="3.40.50.300">
    <property type="entry name" value="P-loop containing nucleotide triphosphate hydrolases"/>
    <property type="match status" value="1"/>
</dbReference>
<dbReference type="RefSeq" id="WP_179442339.1">
    <property type="nucleotide sequence ID" value="NZ_BAAALK010000002.1"/>
</dbReference>